<dbReference type="GO" id="GO:0046872">
    <property type="term" value="F:metal ion binding"/>
    <property type="evidence" value="ECO:0007669"/>
    <property type="project" value="UniProtKB-KW"/>
</dbReference>
<reference evidence="14 15" key="1">
    <citation type="submission" date="2018-05" db="EMBL/GenBank/DDBJ databases">
        <title>Amnibacterium sp. M8JJ-5, whole genome shotgun sequence.</title>
        <authorList>
            <person name="Tuo L."/>
        </authorList>
    </citation>
    <scope>NUCLEOTIDE SEQUENCE [LARGE SCALE GENOMIC DNA]</scope>
    <source>
        <strain evidence="14 15">M8JJ-5</strain>
    </source>
</reference>
<dbReference type="PANTHER" id="PTHR20941">
    <property type="entry name" value="FOLATE SYNTHESIS PROTEINS"/>
    <property type="match status" value="1"/>
</dbReference>
<dbReference type="OrthoDB" id="9811744at2"/>
<accession>A0A2V1HVY0</accession>
<dbReference type="NCBIfam" id="TIGR01496">
    <property type="entry name" value="DHPS"/>
    <property type="match status" value="1"/>
</dbReference>
<dbReference type="Proteomes" id="UP000244893">
    <property type="component" value="Unassembled WGS sequence"/>
</dbReference>
<keyword evidence="8 12" id="KW-0479">Metal-binding</keyword>
<organism evidence="14 15">
    <name type="scientific">Amnibacterium flavum</name>
    <dbReference type="NCBI Taxonomy" id="2173173"/>
    <lineage>
        <taxon>Bacteria</taxon>
        <taxon>Bacillati</taxon>
        <taxon>Actinomycetota</taxon>
        <taxon>Actinomycetes</taxon>
        <taxon>Micrococcales</taxon>
        <taxon>Microbacteriaceae</taxon>
        <taxon>Amnibacterium</taxon>
    </lineage>
</organism>
<comment type="cofactor">
    <cofactor evidence="2 12">
        <name>Mg(2+)</name>
        <dbReference type="ChEBI" id="CHEBI:18420"/>
    </cofactor>
</comment>
<evidence type="ECO:0000256" key="7">
    <source>
        <dbReference type="ARBA" id="ARBA00022679"/>
    </source>
</evidence>
<comment type="catalytic activity">
    <reaction evidence="1">
        <text>(7,8-dihydropterin-6-yl)methyl diphosphate + 4-aminobenzoate = 7,8-dihydropteroate + diphosphate</text>
        <dbReference type="Rhea" id="RHEA:19949"/>
        <dbReference type="ChEBI" id="CHEBI:17836"/>
        <dbReference type="ChEBI" id="CHEBI:17839"/>
        <dbReference type="ChEBI" id="CHEBI:33019"/>
        <dbReference type="ChEBI" id="CHEBI:72950"/>
        <dbReference type="EC" id="2.5.1.15"/>
    </reaction>
</comment>
<dbReference type="Gene3D" id="3.20.20.20">
    <property type="entry name" value="Dihydropteroate synthase-like"/>
    <property type="match status" value="1"/>
</dbReference>
<dbReference type="EC" id="2.5.1.15" evidence="5 12"/>
<evidence type="ECO:0000313" key="14">
    <source>
        <dbReference type="EMBL" id="PVZ95220.1"/>
    </source>
</evidence>
<dbReference type="InterPro" id="IPR045031">
    <property type="entry name" value="DHP_synth-like"/>
</dbReference>
<dbReference type="CDD" id="cd00739">
    <property type="entry name" value="DHPS"/>
    <property type="match status" value="1"/>
</dbReference>
<evidence type="ECO:0000259" key="13">
    <source>
        <dbReference type="PROSITE" id="PS50972"/>
    </source>
</evidence>
<comment type="function">
    <text evidence="12">Catalyzes the condensation of para-aminobenzoate (pABA) with 6-hydroxymethyl-7,8-dihydropterin diphosphate (DHPt-PP) to form 7,8-dihydropteroate (H2Pte), the immediate precursor of folate derivatives.</text>
</comment>
<dbReference type="GO" id="GO:0005829">
    <property type="term" value="C:cytosol"/>
    <property type="evidence" value="ECO:0007669"/>
    <property type="project" value="TreeGrafter"/>
</dbReference>
<evidence type="ECO:0000256" key="1">
    <source>
        <dbReference type="ARBA" id="ARBA00000012"/>
    </source>
</evidence>
<evidence type="ECO:0000256" key="3">
    <source>
        <dbReference type="ARBA" id="ARBA00004763"/>
    </source>
</evidence>
<evidence type="ECO:0000256" key="11">
    <source>
        <dbReference type="ARBA" id="ARBA00030193"/>
    </source>
</evidence>
<dbReference type="PANTHER" id="PTHR20941:SF1">
    <property type="entry name" value="FOLIC ACID SYNTHESIS PROTEIN FOL1"/>
    <property type="match status" value="1"/>
</dbReference>
<protein>
    <recommendedName>
        <fullName evidence="6 12">Dihydropteroate synthase</fullName>
        <shortName evidence="12">DHPS</shortName>
        <ecNumber evidence="5 12">2.5.1.15</ecNumber>
    </recommendedName>
    <alternativeName>
        <fullName evidence="11 12">Dihydropteroate pyrophosphorylase</fullName>
    </alternativeName>
</protein>
<keyword evidence="10 12" id="KW-0289">Folate biosynthesis</keyword>
<evidence type="ECO:0000256" key="9">
    <source>
        <dbReference type="ARBA" id="ARBA00022842"/>
    </source>
</evidence>
<comment type="similarity">
    <text evidence="4 12">Belongs to the DHPS family.</text>
</comment>
<evidence type="ECO:0000256" key="2">
    <source>
        <dbReference type="ARBA" id="ARBA00001946"/>
    </source>
</evidence>
<dbReference type="FunFam" id="3.20.20.20:FF:000006">
    <property type="entry name" value="Dihydropteroate synthase"/>
    <property type="match status" value="1"/>
</dbReference>
<dbReference type="InterPro" id="IPR000489">
    <property type="entry name" value="Pterin-binding_dom"/>
</dbReference>
<gene>
    <name evidence="14" type="primary">folP</name>
    <name evidence="14" type="ORF">DDQ50_01435</name>
</gene>
<dbReference type="InterPro" id="IPR011005">
    <property type="entry name" value="Dihydropteroate_synth-like_sf"/>
</dbReference>
<evidence type="ECO:0000256" key="4">
    <source>
        <dbReference type="ARBA" id="ARBA00009503"/>
    </source>
</evidence>
<dbReference type="InterPro" id="IPR006390">
    <property type="entry name" value="DHP_synth_dom"/>
</dbReference>
<sequence length="274" mass="28544">MTPRAQIFGILNVTPDSFSDGGRFTDPEAALQHARVMVSEGADVIDVGGESTRPGAARVAPEVERERVIPIVTALARDGIAVSVDTMNADTARAAVRAGALVVNDVSGGLADPGMAAVIAETGTRYVAMHWRGHSDGMAALAQYGDVAREVGDELVQRVAALTAQGVREEQLILDPGLGFAKDAGHNWQVLARLDEVIALGYPVLVGASRKRFLRELPRVEAAAREGSDPRDLPSAVVSALAARAGAWGVRVHDVASTAVALDVTDAWNAGAAS</sequence>
<keyword evidence="9 12" id="KW-0460">Magnesium</keyword>
<dbReference type="PROSITE" id="PS00792">
    <property type="entry name" value="DHPS_1"/>
    <property type="match status" value="1"/>
</dbReference>
<evidence type="ECO:0000256" key="8">
    <source>
        <dbReference type="ARBA" id="ARBA00022723"/>
    </source>
</evidence>
<proteinExistence type="inferred from homology"/>
<comment type="caution">
    <text evidence="14">The sequence shown here is derived from an EMBL/GenBank/DDBJ whole genome shotgun (WGS) entry which is preliminary data.</text>
</comment>
<dbReference type="PROSITE" id="PS50972">
    <property type="entry name" value="PTERIN_BINDING"/>
    <property type="match status" value="1"/>
</dbReference>
<dbReference type="GO" id="GO:0046656">
    <property type="term" value="P:folic acid biosynthetic process"/>
    <property type="evidence" value="ECO:0007669"/>
    <property type="project" value="UniProtKB-KW"/>
</dbReference>
<dbReference type="EMBL" id="QEOP01000001">
    <property type="protein sequence ID" value="PVZ95220.1"/>
    <property type="molecule type" value="Genomic_DNA"/>
</dbReference>
<dbReference type="AlphaFoldDB" id="A0A2V1HVY0"/>
<name>A0A2V1HVY0_9MICO</name>
<evidence type="ECO:0000313" key="15">
    <source>
        <dbReference type="Proteomes" id="UP000244893"/>
    </source>
</evidence>
<dbReference type="SUPFAM" id="SSF51717">
    <property type="entry name" value="Dihydropteroate synthetase-like"/>
    <property type="match status" value="1"/>
</dbReference>
<dbReference type="UniPathway" id="UPA00077">
    <property type="reaction ID" value="UER00156"/>
</dbReference>
<evidence type="ECO:0000256" key="6">
    <source>
        <dbReference type="ARBA" id="ARBA00016919"/>
    </source>
</evidence>
<keyword evidence="15" id="KW-1185">Reference proteome</keyword>
<dbReference type="GO" id="GO:0004156">
    <property type="term" value="F:dihydropteroate synthase activity"/>
    <property type="evidence" value="ECO:0007669"/>
    <property type="project" value="UniProtKB-EC"/>
</dbReference>
<feature type="domain" description="Pterin-binding" evidence="13">
    <location>
        <begin position="5"/>
        <end position="263"/>
    </location>
</feature>
<evidence type="ECO:0000256" key="5">
    <source>
        <dbReference type="ARBA" id="ARBA00012458"/>
    </source>
</evidence>
<dbReference type="PROSITE" id="PS00793">
    <property type="entry name" value="DHPS_2"/>
    <property type="match status" value="1"/>
</dbReference>
<evidence type="ECO:0000256" key="12">
    <source>
        <dbReference type="RuleBase" id="RU361205"/>
    </source>
</evidence>
<keyword evidence="7 12" id="KW-0808">Transferase</keyword>
<comment type="pathway">
    <text evidence="3 12">Cofactor biosynthesis; tetrahydrofolate biosynthesis; 7,8-dihydrofolate from 2-amino-4-hydroxy-6-hydroxymethyl-7,8-dihydropteridine diphosphate and 4-aminobenzoate: step 1/2.</text>
</comment>
<dbReference type="RefSeq" id="WP_116754957.1">
    <property type="nucleotide sequence ID" value="NZ_JBHUEX010000001.1"/>
</dbReference>
<dbReference type="Pfam" id="PF00809">
    <property type="entry name" value="Pterin_bind"/>
    <property type="match status" value="1"/>
</dbReference>
<dbReference type="GO" id="GO:0046654">
    <property type="term" value="P:tetrahydrofolate biosynthetic process"/>
    <property type="evidence" value="ECO:0007669"/>
    <property type="project" value="UniProtKB-UniPathway"/>
</dbReference>
<evidence type="ECO:0000256" key="10">
    <source>
        <dbReference type="ARBA" id="ARBA00022909"/>
    </source>
</evidence>